<evidence type="ECO:0000256" key="6">
    <source>
        <dbReference type="SAM" id="MobiDB-lite"/>
    </source>
</evidence>
<dbReference type="EMBL" id="BQKI01000003">
    <property type="protein sequence ID" value="GJM90384.1"/>
    <property type="molecule type" value="Genomic_DNA"/>
</dbReference>
<comment type="caution">
    <text evidence="8">The sequence shown here is derived from an EMBL/GenBank/DDBJ whole genome shotgun (WGS) entry which is preliminary data.</text>
</comment>
<comment type="catalytic activity">
    <reaction evidence="4">
        <text>O-phospho-L-seryl-[protein] + H2O = L-seryl-[protein] + phosphate</text>
        <dbReference type="Rhea" id="RHEA:20629"/>
        <dbReference type="Rhea" id="RHEA-COMP:9863"/>
        <dbReference type="Rhea" id="RHEA-COMP:11604"/>
        <dbReference type="ChEBI" id="CHEBI:15377"/>
        <dbReference type="ChEBI" id="CHEBI:29999"/>
        <dbReference type="ChEBI" id="CHEBI:43474"/>
        <dbReference type="ChEBI" id="CHEBI:83421"/>
        <dbReference type="EC" id="3.1.3.16"/>
    </reaction>
</comment>
<keyword evidence="9" id="KW-1185">Reference proteome</keyword>
<evidence type="ECO:0000259" key="7">
    <source>
        <dbReference type="Pfam" id="PF00481"/>
    </source>
</evidence>
<dbReference type="Proteomes" id="UP001054889">
    <property type="component" value="Unassembled WGS sequence"/>
</dbReference>
<keyword evidence="3" id="KW-0904">Protein phosphatase</keyword>
<dbReference type="SUPFAM" id="SSF81606">
    <property type="entry name" value="PP2C-like"/>
    <property type="match status" value="1"/>
</dbReference>
<accession>A0AAV5BZ05</accession>
<dbReference type="CDD" id="cd00143">
    <property type="entry name" value="PP2Cc"/>
    <property type="match status" value="1"/>
</dbReference>
<comment type="catalytic activity">
    <reaction evidence="5">
        <text>O-phospho-L-threonyl-[protein] + H2O = L-threonyl-[protein] + phosphate</text>
        <dbReference type="Rhea" id="RHEA:47004"/>
        <dbReference type="Rhea" id="RHEA-COMP:11060"/>
        <dbReference type="Rhea" id="RHEA-COMP:11605"/>
        <dbReference type="ChEBI" id="CHEBI:15377"/>
        <dbReference type="ChEBI" id="CHEBI:30013"/>
        <dbReference type="ChEBI" id="CHEBI:43474"/>
        <dbReference type="ChEBI" id="CHEBI:61977"/>
        <dbReference type="EC" id="3.1.3.16"/>
    </reaction>
</comment>
<dbReference type="PANTHER" id="PTHR13832">
    <property type="entry name" value="PROTEIN PHOSPHATASE 2C"/>
    <property type="match status" value="1"/>
</dbReference>
<evidence type="ECO:0000256" key="2">
    <source>
        <dbReference type="ARBA" id="ARBA00022801"/>
    </source>
</evidence>
<feature type="domain" description="PPM-type phosphatase" evidence="7">
    <location>
        <begin position="110"/>
        <end position="188"/>
    </location>
</feature>
<dbReference type="Pfam" id="PF00481">
    <property type="entry name" value="PP2C"/>
    <property type="match status" value="1"/>
</dbReference>
<dbReference type="AlphaFoldDB" id="A0AAV5BZ05"/>
<dbReference type="GO" id="GO:0004722">
    <property type="term" value="F:protein serine/threonine phosphatase activity"/>
    <property type="evidence" value="ECO:0007669"/>
    <property type="project" value="UniProtKB-EC"/>
</dbReference>
<dbReference type="InterPro" id="IPR001932">
    <property type="entry name" value="PPM-type_phosphatase-like_dom"/>
</dbReference>
<protein>
    <recommendedName>
        <fullName evidence="1">protein-serine/threonine phosphatase</fullName>
        <ecNumber evidence="1">3.1.3.16</ecNumber>
    </recommendedName>
</protein>
<evidence type="ECO:0000313" key="8">
    <source>
        <dbReference type="EMBL" id="GJM90384.1"/>
    </source>
</evidence>
<sequence length="307" mass="33671">MSSCWNCGGDDGASAAPRGGERRKIHPTGYISPDGKAAPTHQDTASAFAVPMGVSSSAMPAPLRRLAAASQVPASIQHSQLQFKKPVNRDERDVGAEKSCSSRNEVEIRAYNLSRDHKLELSAEREIIQKAGGFIHMGRVNGSLNLTRAIGDVEFKQNKYLLPEKQIVTANPDINIVELCDDDDVLVVLGFYQCGEWFLTDADTSEVEKQSKKEICTVHISDFKKPVNRDEKVGGAEKSCSSRNEVEIVLLKRMTLPRAQTFGFRRAGNAKKCLASEPEIMTWPPQWGTFLSSVLSTPVCRPPSVVV</sequence>
<evidence type="ECO:0000313" key="9">
    <source>
        <dbReference type="Proteomes" id="UP001054889"/>
    </source>
</evidence>
<dbReference type="InterPro" id="IPR015655">
    <property type="entry name" value="PP2C"/>
</dbReference>
<evidence type="ECO:0000256" key="3">
    <source>
        <dbReference type="ARBA" id="ARBA00022912"/>
    </source>
</evidence>
<organism evidence="8 9">
    <name type="scientific">Eleusine coracana subsp. coracana</name>
    <dbReference type="NCBI Taxonomy" id="191504"/>
    <lineage>
        <taxon>Eukaryota</taxon>
        <taxon>Viridiplantae</taxon>
        <taxon>Streptophyta</taxon>
        <taxon>Embryophyta</taxon>
        <taxon>Tracheophyta</taxon>
        <taxon>Spermatophyta</taxon>
        <taxon>Magnoliopsida</taxon>
        <taxon>Liliopsida</taxon>
        <taxon>Poales</taxon>
        <taxon>Poaceae</taxon>
        <taxon>PACMAD clade</taxon>
        <taxon>Chloridoideae</taxon>
        <taxon>Cynodonteae</taxon>
        <taxon>Eleusininae</taxon>
        <taxon>Eleusine</taxon>
    </lineage>
</organism>
<proteinExistence type="predicted"/>
<name>A0AAV5BZ05_ELECO</name>
<dbReference type="PANTHER" id="PTHR13832:SF840">
    <property type="entry name" value="PROTEIN PHOSPHATASE 2C 60-RELATED"/>
    <property type="match status" value="1"/>
</dbReference>
<dbReference type="InterPro" id="IPR036457">
    <property type="entry name" value="PPM-type-like_dom_sf"/>
</dbReference>
<reference evidence="8" key="2">
    <citation type="submission" date="2021-12" db="EMBL/GenBank/DDBJ databases">
        <title>Resequencing data analysis of finger millet.</title>
        <authorList>
            <person name="Hatakeyama M."/>
            <person name="Aluri S."/>
            <person name="Balachadran M.T."/>
            <person name="Sivarajan S.R."/>
            <person name="Poveda L."/>
            <person name="Shimizu-Inatsugi R."/>
            <person name="Schlapbach R."/>
            <person name="Sreeman S.M."/>
            <person name="Shimizu K.K."/>
        </authorList>
    </citation>
    <scope>NUCLEOTIDE SEQUENCE</scope>
</reference>
<evidence type="ECO:0000256" key="5">
    <source>
        <dbReference type="ARBA" id="ARBA00048336"/>
    </source>
</evidence>
<dbReference type="Gene3D" id="3.60.40.10">
    <property type="entry name" value="PPM-type phosphatase domain"/>
    <property type="match status" value="1"/>
</dbReference>
<feature type="region of interest" description="Disordered" evidence="6">
    <location>
        <begin position="1"/>
        <end position="41"/>
    </location>
</feature>
<reference evidence="8" key="1">
    <citation type="journal article" date="2018" name="DNA Res.">
        <title>Multiple hybrid de novo genome assembly of finger millet, an orphan allotetraploid crop.</title>
        <authorList>
            <person name="Hatakeyama M."/>
            <person name="Aluri S."/>
            <person name="Balachadran M.T."/>
            <person name="Sivarajan S.R."/>
            <person name="Patrignani A."/>
            <person name="Gruter S."/>
            <person name="Poveda L."/>
            <person name="Shimizu-Inatsugi R."/>
            <person name="Baeten J."/>
            <person name="Francoijs K.J."/>
            <person name="Nataraja K.N."/>
            <person name="Reddy Y.A.N."/>
            <person name="Phadnis S."/>
            <person name="Ravikumar R.L."/>
            <person name="Schlapbach R."/>
            <person name="Sreeman S.M."/>
            <person name="Shimizu K.K."/>
        </authorList>
    </citation>
    <scope>NUCLEOTIDE SEQUENCE</scope>
</reference>
<dbReference type="EC" id="3.1.3.16" evidence="1"/>
<gene>
    <name evidence="8" type="primary">ga06660</name>
    <name evidence="8" type="ORF">PR202_ga06660</name>
</gene>
<evidence type="ECO:0000256" key="1">
    <source>
        <dbReference type="ARBA" id="ARBA00013081"/>
    </source>
</evidence>
<evidence type="ECO:0000256" key="4">
    <source>
        <dbReference type="ARBA" id="ARBA00047761"/>
    </source>
</evidence>
<keyword evidence="2" id="KW-0378">Hydrolase</keyword>